<evidence type="ECO:0000313" key="2">
    <source>
        <dbReference type="Proteomes" id="UP000077315"/>
    </source>
</evidence>
<evidence type="ECO:0000313" key="1">
    <source>
        <dbReference type="EMBL" id="OAD77113.1"/>
    </source>
</evidence>
<dbReference type="EMBL" id="KV440975">
    <property type="protein sequence ID" value="OAD77113.1"/>
    <property type="molecule type" value="Genomic_DNA"/>
</dbReference>
<dbReference type="VEuPathDB" id="FungiDB:PHYBLDRAFT_142627"/>
<dbReference type="AlphaFoldDB" id="A0A162UQJ6"/>
<dbReference type="GeneID" id="28991749"/>
<accession>A0A162UQJ6</accession>
<proteinExistence type="predicted"/>
<dbReference type="RefSeq" id="XP_018295153.1">
    <property type="nucleotide sequence ID" value="XM_018430843.1"/>
</dbReference>
<name>A0A162UQJ6_PHYB8</name>
<evidence type="ECO:0008006" key="3">
    <source>
        <dbReference type="Google" id="ProtNLM"/>
    </source>
</evidence>
<gene>
    <name evidence="1" type="ORF">PHYBLDRAFT_142627</name>
</gene>
<reference evidence="2" key="1">
    <citation type="submission" date="2015-06" db="EMBL/GenBank/DDBJ databases">
        <title>Expansion of signal transduction pathways in fungi by whole-genome duplication.</title>
        <authorList>
            <consortium name="DOE Joint Genome Institute"/>
            <person name="Corrochano L.M."/>
            <person name="Kuo A."/>
            <person name="Marcet-Houben M."/>
            <person name="Polaino S."/>
            <person name="Salamov A."/>
            <person name="Villalobos J.M."/>
            <person name="Alvarez M.I."/>
            <person name="Avalos J."/>
            <person name="Benito E.P."/>
            <person name="Benoit I."/>
            <person name="Burger G."/>
            <person name="Camino L.P."/>
            <person name="Canovas D."/>
            <person name="Cerda-Olmedo E."/>
            <person name="Cheng J.-F."/>
            <person name="Dominguez A."/>
            <person name="Elias M."/>
            <person name="Eslava A.P."/>
            <person name="Glaser F."/>
            <person name="Grimwood J."/>
            <person name="Gutierrez G."/>
            <person name="Heitman J."/>
            <person name="Henrissat B."/>
            <person name="Iturriaga E.A."/>
            <person name="Lang B.F."/>
            <person name="Lavin J.L."/>
            <person name="Lee S."/>
            <person name="Li W."/>
            <person name="Lindquist E."/>
            <person name="Lopez-Garcia S."/>
            <person name="Luque E.M."/>
            <person name="Marcos A.T."/>
            <person name="Martin J."/>
            <person name="McCluskey K."/>
            <person name="Medina H.R."/>
            <person name="Miralles-Duran A."/>
            <person name="Miyazaki A."/>
            <person name="Munoz-Torres E."/>
            <person name="Oguiza J.A."/>
            <person name="Ohm R."/>
            <person name="Olmedo M."/>
            <person name="Orejas M."/>
            <person name="Ortiz-Castellanos L."/>
            <person name="Pisabarro A.G."/>
            <person name="Rodriguez-Romero J."/>
            <person name="Ruiz-Herrera J."/>
            <person name="Ruiz-Vazquez R."/>
            <person name="Sanz C."/>
            <person name="Schackwitz W."/>
            <person name="Schmutz J."/>
            <person name="Shahriari M."/>
            <person name="Shelest E."/>
            <person name="Silva-Franco F."/>
            <person name="Soanes D."/>
            <person name="Syed K."/>
            <person name="Tagua V.G."/>
            <person name="Talbot N.J."/>
            <person name="Thon M."/>
            <person name="De vries R.P."/>
            <person name="Wiebenga A."/>
            <person name="Yadav J.S."/>
            <person name="Braun E.L."/>
            <person name="Baker S."/>
            <person name="Garre V."/>
            <person name="Horwitz B."/>
            <person name="Torres-Martinez S."/>
            <person name="Idnurm A."/>
            <person name="Herrera-Estrella A."/>
            <person name="Gabaldon T."/>
            <person name="Grigoriev I.V."/>
        </authorList>
    </citation>
    <scope>NUCLEOTIDE SEQUENCE [LARGE SCALE GENOMIC DNA]</scope>
    <source>
        <strain evidence="2">NRRL 1555(-)</strain>
    </source>
</reference>
<protein>
    <recommendedName>
        <fullName evidence="3">DDE Tnp4 domain-containing protein</fullName>
    </recommendedName>
</protein>
<sequence>MSKQHLILQQQVERSEQQLLQWTKNIMLESSQLVSRDYFYMFYTCRLHSFTLERRPREVNHVRYGVQHQVYEATLNDHSYPIELQFATVLWRFANTNFEYRLAEQFLDISAGSYTRFTMRFITAMSDYFDKLVNWGVYDSETTRRKAAGFEQPERRGVRLPDVIGAIDGKLISIQKPSLHGNFYVDCHNNSSVIVLAVLFTTFAWTTSQVRSFGAYADGDDDNVVEIAVEDLDPFLIEIPVDLKNASRTVNRSVRQLQICTRSFTRTW</sequence>
<dbReference type="InParanoid" id="A0A162UQJ6"/>
<keyword evidence="2" id="KW-1185">Reference proteome</keyword>
<dbReference type="Proteomes" id="UP000077315">
    <property type="component" value="Unassembled WGS sequence"/>
</dbReference>
<dbReference type="OrthoDB" id="2290028at2759"/>
<organism evidence="1 2">
    <name type="scientific">Phycomyces blakesleeanus (strain ATCC 8743b / DSM 1359 / FGSC 10004 / NBRC 33097 / NRRL 1555)</name>
    <dbReference type="NCBI Taxonomy" id="763407"/>
    <lineage>
        <taxon>Eukaryota</taxon>
        <taxon>Fungi</taxon>
        <taxon>Fungi incertae sedis</taxon>
        <taxon>Mucoromycota</taxon>
        <taxon>Mucoromycotina</taxon>
        <taxon>Mucoromycetes</taxon>
        <taxon>Mucorales</taxon>
        <taxon>Phycomycetaceae</taxon>
        <taxon>Phycomyces</taxon>
    </lineage>
</organism>